<evidence type="ECO:0000256" key="7">
    <source>
        <dbReference type="PIRSR" id="PIRSR029256-1"/>
    </source>
</evidence>
<evidence type="ECO:0000313" key="9">
    <source>
        <dbReference type="EMBL" id="SHJ83843.1"/>
    </source>
</evidence>
<dbReference type="InterPro" id="IPR016914">
    <property type="entry name" value="TrmL"/>
</dbReference>
<feature type="binding site" evidence="6 7">
    <location>
        <position position="101"/>
    </location>
    <ligand>
        <name>S-adenosyl-L-methionine</name>
        <dbReference type="ChEBI" id="CHEBI:59789"/>
    </ligand>
</feature>
<dbReference type="HAMAP" id="MF_01885">
    <property type="entry name" value="tRNA_methyltr_TrmL"/>
    <property type="match status" value="1"/>
</dbReference>
<comment type="similarity">
    <text evidence="6">Belongs to the class IV-like SAM-binding methyltransferase superfamily. RNA methyltransferase TrmH family. TrmL subfamily.</text>
</comment>
<evidence type="ECO:0000256" key="6">
    <source>
        <dbReference type="HAMAP-Rule" id="MF_01885"/>
    </source>
</evidence>
<dbReference type="PANTHER" id="PTHR42971">
    <property type="entry name" value="TRNA (CYTIDINE(34)-2'-O)-METHYLTRANSFERASE"/>
    <property type="match status" value="1"/>
</dbReference>
<comment type="caution">
    <text evidence="6">Lacks conserved residue(s) required for the propagation of feature annotation.</text>
</comment>
<feature type="domain" description="tRNA/rRNA methyltransferase SpoU type" evidence="8">
    <location>
        <begin position="3"/>
        <end position="144"/>
    </location>
</feature>
<keyword evidence="1 6" id="KW-0963">Cytoplasm</keyword>
<dbReference type="GO" id="GO:0002130">
    <property type="term" value="P:wobble position ribose methylation"/>
    <property type="evidence" value="ECO:0007669"/>
    <property type="project" value="TreeGrafter"/>
</dbReference>
<dbReference type="GO" id="GO:0005737">
    <property type="term" value="C:cytoplasm"/>
    <property type="evidence" value="ECO:0007669"/>
    <property type="project" value="UniProtKB-SubCell"/>
</dbReference>
<sequence length="156" mass="17992">MAINIVLYQPEIPQNTGNIARTCAITGSRLHLIKPLGFSIDNKYLKRAGLDYWHLLDINIYENAQEFFSKYSDGDFYISTTKASENYTDVKYKDECFIIFGKETAGLPNEIHERFKNKRIKIPMINDAKARSLNLSNSVAIVVYEALRQLDFQNMK</sequence>
<evidence type="ECO:0000256" key="5">
    <source>
        <dbReference type="ARBA" id="ARBA00022694"/>
    </source>
</evidence>
<gene>
    <name evidence="9" type="ORF">SAMN02745912_01276</name>
</gene>
<protein>
    <recommendedName>
        <fullName evidence="6">Putative tRNA (cytidine(34)-2'-O)-methyltransferase</fullName>
        <ecNumber evidence="6">2.1.1.207</ecNumber>
    </recommendedName>
    <alternativeName>
        <fullName evidence="6">tRNA (cytidine/uridine-2'-O-)-methyltransferase</fullName>
    </alternativeName>
</protein>
<dbReference type="Proteomes" id="UP000184465">
    <property type="component" value="Unassembled WGS sequence"/>
</dbReference>
<dbReference type="CDD" id="cd18094">
    <property type="entry name" value="SpoU-like_TrmL"/>
    <property type="match status" value="1"/>
</dbReference>
<keyword evidence="5 6" id="KW-0819">tRNA processing</keyword>
<dbReference type="SUPFAM" id="SSF75217">
    <property type="entry name" value="alpha/beta knot"/>
    <property type="match status" value="1"/>
</dbReference>
<proteinExistence type="inferred from homology"/>
<dbReference type="STRING" id="1121301.SAMN02745912_01276"/>
<dbReference type="EMBL" id="FRAG01000011">
    <property type="protein sequence ID" value="SHJ83843.1"/>
    <property type="molecule type" value="Genomic_DNA"/>
</dbReference>
<dbReference type="InterPro" id="IPR029026">
    <property type="entry name" value="tRNA_m1G_MTases_N"/>
</dbReference>
<feature type="binding site" evidence="6 7">
    <location>
        <position position="132"/>
    </location>
    <ligand>
        <name>S-adenosyl-L-methionine</name>
        <dbReference type="ChEBI" id="CHEBI:59789"/>
    </ligand>
</feature>
<keyword evidence="10" id="KW-1185">Reference proteome</keyword>
<comment type="subcellular location">
    <subcellularLocation>
        <location evidence="6">Cytoplasm</location>
    </subcellularLocation>
</comment>
<evidence type="ECO:0000259" key="8">
    <source>
        <dbReference type="Pfam" id="PF00588"/>
    </source>
</evidence>
<dbReference type="Gene3D" id="3.40.1280.10">
    <property type="match status" value="1"/>
</dbReference>
<dbReference type="AlphaFoldDB" id="A0A1M6MKN5"/>
<dbReference type="InterPro" id="IPR029028">
    <property type="entry name" value="Alpha/beta_knot_MTases"/>
</dbReference>
<evidence type="ECO:0000313" key="10">
    <source>
        <dbReference type="Proteomes" id="UP000184465"/>
    </source>
</evidence>
<reference evidence="9 10" key="1">
    <citation type="submission" date="2016-11" db="EMBL/GenBank/DDBJ databases">
        <authorList>
            <person name="Jaros S."/>
            <person name="Januszkiewicz K."/>
            <person name="Wedrychowicz H."/>
        </authorList>
    </citation>
    <scope>NUCLEOTIDE SEQUENCE [LARGE SCALE GENOMIC DNA]</scope>
    <source>
        <strain evidence="9 10">DSM 15212</strain>
    </source>
</reference>
<accession>A0A1M6MKN5</accession>
<dbReference type="FunFam" id="3.40.1280.10:FF:000002">
    <property type="entry name" value="Peptidylprolyl isomerase"/>
    <property type="match status" value="1"/>
</dbReference>
<evidence type="ECO:0000256" key="2">
    <source>
        <dbReference type="ARBA" id="ARBA00022603"/>
    </source>
</evidence>
<comment type="catalytic activity">
    <reaction evidence="6">
        <text>cytidine(34) in tRNA + S-adenosyl-L-methionine = 2'-O-methylcytidine(34) in tRNA + S-adenosyl-L-homocysteine + H(+)</text>
        <dbReference type="Rhea" id="RHEA:43084"/>
        <dbReference type="Rhea" id="RHEA-COMP:10331"/>
        <dbReference type="Rhea" id="RHEA-COMP:10332"/>
        <dbReference type="ChEBI" id="CHEBI:15378"/>
        <dbReference type="ChEBI" id="CHEBI:57856"/>
        <dbReference type="ChEBI" id="CHEBI:59789"/>
        <dbReference type="ChEBI" id="CHEBI:74495"/>
        <dbReference type="ChEBI" id="CHEBI:82748"/>
        <dbReference type="EC" id="2.1.1.207"/>
    </reaction>
</comment>
<dbReference type="PIRSF" id="PIRSF029256">
    <property type="entry name" value="SpoU_TrmH_prd"/>
    <property type="match status" value="1"/>
</dbReference>
<dbReference type="PANTHER" id="PTHR42971:SF1">
    <property type="entry name" value="TRNA (CYTIDINE(34)-2'-O)-METHYLTRANSFERASE"/>
    <property type="match status" value="1"/>
</dbReference>
<dbReference type="GO" id="GO:0042802">
    <property type="term" value="F:identical protein binding"/>
    <property type="evidence" value="ECO:0007669"/>
    <property type="project" value="UniProtKB-ARBA"/>
</dbReference>
<comment type="function">
    <text evidence="6">Could methylate the ribose at the nucleotide 34 wobble position in tRNA.</text>
</comment>
<dbReference type="Pfam" id="PF00588">
    <property type="entry name" value="SpoU_methylase"/>
    <property type="match status" value="1"/>
</dbReference>
<dbReference type="GO" id="GO:0003723">
    <property type="term" value="F:RNA binding"/>
    <property type="evidence" value="ECO:0007669"/>
    <property type="project" value="InterPro"/>
</dbReference>
<dbReference type="GO" id="GO:0141102">
    <property type="term" value="F:tRNA (5-carboxymethylaminomethyluridine(34)-2'-O)-methyltransferase activity"/>
    <property type="evidence" value="ECO:0007669"/>
    <property type="project" value="RHEA"/>
</dbReference>
<comment type="catalytic activity">
    <reaction evidence="6">
        <text>5-carboxymethylaminomethyluridine(34) in tRNA(Leu) + S-adenosyl-L-methionine = 5-carboxymethylaminomethyl-2'-O-methyluridine(34) in tRNA(Leu) + S-adenosyl-L-homocysteine + H(+)</text>
        <dbReference type="Rhea" id="RHEA:43088"/>
        <dbReference type="Rhea" id="RHEA-COMP:10333"/>
        <dbReference type="Rhea" id="RHEA-COMP:10334"/>
        <dbReference type="ChEBI" id="CHEBI:15378"/>
        <dbReference type="ChEBI" id="CHEBI:57856"/>
        <dbReference type="ChEBI" id="CHEBI:59789"/>
        <dbReference type="ChEBI" id="CHEBI:74508"/>
        <dbReference type="ChEBI" id="CHEBI:74511"/>
        <dbReference type="EC" id="2.1.1.207"/>
    </reaction>
</comment>
<evidence type="ECO:0000256" key="1">
    <source>
        <dbReference type="ARBA" id="ARBA00022490"/>
    </source>
</evidence>
<keyword evidence="3 6" id="KW-0808">Transferase</keyword>
<dbReference type="RefSeq" id="WP_073148090.1">
    <property type="nucleotide sequence ID" value="NZ_FRAG01000011.1"/>
</dbReference>
<dbReference type="InterPro" id="IPR001537">
    <property type="entry name" value="SpoU_MeTrfase"/>
</dbReference>
<keyword evidence="2 6" id="KW-0489">Methyltransferase</keyword>
<keyword evidence="4 6" id="KW-0949">S-adenosyl-L-methionine</keyword>
<dbReference type="OrthoDB" id="9789043at2"/>
<evidence type="ECO:0000256" key="3">
    <source>
        <dbReference type="ARBA" id="ARBA00022679"/>
    </source>
</evidence>
<dbReference type="GO" id="GO:0141098">
    <property type="term" value="F:tRNA (cytidine(34)-2'-O)-methyltransferase activity"/>
    <property type="evidence" value="ECO:0007669"/>
    <property type="project" value="RHEA"/>
</dbReference>
<dbReference type="NCBIfam" id="TIGR00185">
    <property type="entry name" value="tRNA_yibK_trmL"/>
    <property type="match status" value="1"/>
</dbReference>
<feature type="binding site" evidence="6 7">
    <location>
        <position position="122"/>
    </location>
    <ligand>
        <name>S-adenosyl-L-methionine</name>
        <dbReference type="ChEBI" id="CHEBI:59789"/>
    </ligand>
</feature>
<dbReference type="EC" id="2.1.1.207" evidence="6"/>
<organism evidence="9 10">
    <name type="scientific">Paramaledivibacter caminithermalis (strain DSM 15212 / CIP 107654 / DViRD3)</name>
    <name type="common">Clostridium caminithermale</name>
    <dbReference type="NCBI Taxonomy" id="1121301"/>
    <lineage>
        <taxon>Bacteria</taxon>
        <taxon>Bacillati</taxon>
        <taxon>Bacillota</taxon>
        <taxon>Clostridia</taxon>
        <taxon>Peptostreptococcales</taxon>
        <taxon>Caminicellaceae</taxon>
        <taxon>Paramaledivibacter</taxon>
    </lineage>
</organism>
<evidence type="ECO:0000256" key="4">
    <source>
        <dbReference type="ARBA" id="ARBA00022691"/>
    </source>
</evidence>
<name>A0A1M6MKN5_PARC5</name>